<dbReference type="Gene3D" id="3.40.50.1820">
    <property type="entry name" value="alpha/beta hydrolase"/>
    <property type="match status" value="1"/>
</dbReference>
<dbReference type="InterPro" id="IPR002921">
    <property type="entry name" value="Fungal_lipase-type"/>
</dbReference>
<dbReference type="PANTHER" id="PTHR45856">
    <property type="entry name" value="ALPHA/BETA-HYDROLASES SUPERFAMILY PROTEIN"/>
    <property type="match status" value="1"/>
</dbReference>
<dbReference type="Pfam" id="PF01764">
    <property type="entry name" value="Lipase_3"/>
    <property type="match status" value="1"/>
</dbReference>
<dbReference type="Proteomes" id="UP001232992">
    <property type="component" value="Unassembled WGS sequence"/>
</dbReference>
<dbReference type="EMBL" id="JAQOSQ010000008">
    <property type="protein sequence ID" value="MDJ1183558.1"/>
    <property type="molecule type" value="Genomic_DNA"/>
</dbReference>
<name>A0ABT7BWJ9_9CYAN</name>
<feature type="domain" description="Fungal lipase-type" evidence="1">
    <location>
        <begin position="140"/>
        <end position="260"/>
    </location>
</feature>
<comment type="caution">
    <text evidence="2">The sequence shown here is derived from an EMBL/GenBank/DDBJ whole genome shotgun (WGS) entry which is preliminary data.</text>
</comment>
<evidence type="ECO:0000313" key="2">
    <source>
        <dbReference type="EMBL" id="MDJ1183558.1"/>
    </source>
</evidence>
<accession>A0ABT7BWJ9</accession>
<dbReference type="InterPro" id="IPR051218">
    <property type="entry name" value="Sec_MonoDiacylglyc_Lipase"/>
</dbReference>
<dbReference type="InterPro" id="IPR045680">
    <property type="entry name" value="DUF6200"/>
</dbReference>
<organism evidence="2 3">
    <name type="scientific">Roseofilum casamattae BLCC-M143</name>
    <dbReference type="NCBI Taxonomy" id="3022442"/>
    <lineage>
        <taxon>Bacteria</taxon>
        <taxon>Bacillati</taxon>
        <taxon>Cyanobacteriota</taxon>
        <taxon>Cyanophyceae</taxon>
        <taxon>Desertifilales</taxon>
        <taxon>Desertifilaceae</taxon>
        <taxon>Roseofilum</taxon>
        <taxon>Roseofilum casamattae</taxon>
    </lineage>
</organism>
<evidence type="ECO:0000313" key="3">
    <source>
        <dbReference type="Proteomes" id="UP001232992"/>
    </source>
</evidence>
<protein>
    <recommendedName>
        <fullName evidence="1">Fungal lipase-type domain-containing protein</fullName>
    </recommendedName>
</protein>
<dbReference type="SUPFAM" id="SSF53474">
    <property type="entry name" value="alpha/beta-Hydrolases"/>
    <property type="match status" value="1"/>
</dbReference>
<evidence type="ECO:0000259" key="1">
    <source>
        <dbReference type="Pfam" id="PF01764"/>
    </source>
</evidence>
<gene>
    <name evidence="2" type="ORF">PMH09_10140</name>
</gene>
<sequence>MSEKYNWRQKMLSLIWLTYCLSIPKTYFGDQEFLQDFATRAVKANFADPEVRDLIGMWELVWGCAIYQKVTKTMSSNVNDHTMYMAKYKGDPDCDRYVIALAGTNPFSLQNILVEDINVSRTSGWNNGQPWLSTEHFAEDPGKPAVSNGIAAALKELTTDMWDGDKRILDYLQEITAKATKPIEITVAGHSLAGAMAPSLGLSLVDRQAEWDPSKTATIKVVTLAGFTPGNAAFAEYYDATLGENTDRLWNQIDVVPNVFEVEGLRKVAGIYSPSLWPSVSMTAVFKGLEVASGAQNYTHILRSTPGIPSEFNPAFTIGNLDGDPDLKGVVLDMCAEMVAYPALQEVQMIPLVPDSIKDKLKVLVKEFGAEVREVLDELVTVGGDVEDVITERLGDVLSQATGLPPSILMFNAPPGLKKVLATEQLVNLINYVLQLLYHHVWRYAEYFEFTELDKRRQEITVRVAGEMKKKQAEVQPENTVIVNYGSAKKDDVDDLLNGEGKLLAGISGIMKNLKEAGQVSQSAQPVIFLVKKKKSDDGF</sequence>
<dbReference type="Pfam" id="PF19702">
    <property type="entry name" value="DUF6200"/>
    <property type="match status" value="1"/>
</dbReference>
<dbReference type="InterPro" id="IPR029058">
    <property type="entry name" value="AB_hydrolase_fold"/>
</dbReference>
<reference evidence="2 3" key="1">
    <citation type="submission" date="2023-01" db="EMBL/GenBank/DDBJ databases">
        <title>Novel diversity within Roseofilum (Cyanobacteria; Desertifilaceae) from marine benthic mats with descriptions of four novel species.</title>
        <authorList>
            <person name="Wang Y."/>
            <person name="Berthold D.E."/>
            <person name="Hu J."/>
            <person name="Lefler F.W."/>
            <person name="Laughinghouse H.D. IV."/>
        </authorList>
    </citation>
    <scope>NUCLEOTIDE SEQUENCE [LARGE SCALE GENOMIC DNA]</scope>
    <source>
        <strain evidence="2 3">BLCC-M143</strain>
    </source>
</reference>
<dbReference type="PANTHER" id="PTHR45856:SF11">
    <property type="entry name" value="FUNGAL LIPASE-LIKE DOMAIN-CONTAINING PROTEIN"/>
    <property type="match status" value="1"/>
</dbReference>
<keyword evidence="3" id="KW-1185">Reference proteome</keyword>
<proteinExistence type="predicted"/>
<dbReference type="RefSeq" id="WP_283758212.1">
    <property type="nucleotide sequence ID" value="NZ_JAQOSQ010000008.1"/>
</dbReference>